<evidence type="ECO:0000256" key="3">
    <source>
        <dbReference type="ARBA" id="ARBA00011095"/>
    </source>
</evidence>
<gene>
    <name evidence="18" type="ORF">NCGR_LOCUS12931</name>
</gene>
<dbReference type="SUPFAM" id="SSF53850">
    <property type="entry name" value="Periplasmic binding protein-like II"/>
    <property type="match status" value="1"/>
</dbReference>
<evidence type="ECO:0000313" key="19">
    <source>
        <dbReference type="Proteomes" id="UP000604825"/>
    </source>
</evidence>
<sequence length="997" mass="110941">MQRPLANRAKEPVSPLGVRVPMKAGAAAGHLVVAGARSSGSVSAPSFRLLAVLLLCLVGAEQAAPAAGAGERRVDVGVILDRTTWLGNISWACMELALEDFYADASHASYSTRVRLHLRDTPAGPRAVDAASAGVDLLKNVRVQAIVGPQTSTQAKFLAELGNKASVPIISFSANSPSRSSSQTPYFIRTAWNDSCQAEAIASLVQKYNWREVIPIIEDDDSNARFIPDLVDALRHVDTRVQYRCKICPSAGEDEIKRAISSLKENWTSVFVVRMSYQLALKFFQLAKDEGMMGQGFVWITAYGLTDIFNVVGYPALDVMEGVVGIEPYVQETAKLNKFRQRWREKYRSENPGTSINEPITSGLYAYDTVWAIALAAEKAGYVNSDFVLSETNNGSTDFDKLSTSRAAENFCNVFLKVNFTGISGQFVIQDMQLVSTTYKIINVAGRERRAVGFWTPGLNISRIPIVWPGGSEKTPRGWLLPVNKELKIGVPVKPGFRRFIRSENGIPKGFCIDVFEEVIGKLPYKVPKHYVEFGNGKGESNGTYDELVYKVYLKLCMDLFFLHFIPCYSQTGGVELVVKYWPGDITILANRSLYVDYTLPYTESGVRLLVPVRDRRQKTAWTFLEPLTADLWLGAGAFVVFTGFIVWFIEHRTNQEFRGPPASQIGSVFYFSFSTLVFAHRERIVNNLSRIAVVVWLFVVLILQQSYTASLSSILTVEQLQPTVTNIDEVIRRGDYVGYLNDSFMPELLKRLKINETKMIAFSSPEEYNDALSTRKVAVIVDEIPYLKMFLSKYCHKYTMVGPTYKFDGFGYAFPRGSPLTPEISRGILELASNGTMDELEKQLYGDTSYPDKDDSQTSSSLTLHSFLGLFIITGTTSLLALILHVTITLYDHRSHWINGSGQISWHELLAILFKIFHERDNSSNTPDEEEPGMEDIDPPTAESPWSMSNHIIENVDSDTDTGSTPEGEGTPGREVSNQDPGPPSFAYMHSEGAME</sequence>
<dbReference type="Gene3D" id="3.40.50.2300">
    <property type="match status" value="2"/>
</dbReference>
<dbReference type="InterPro" id="IPR044440">
    <property type="entry name" value="GABAb_receptor_plant_PBP1"/>
</dbReference>
<dbReference type="FunFam" id="1.10.287.70:FF:000037">
    <property type="entry name" value="Glutamate receptor"/>
    <property type="match status" value="1"/>
</dbReference>
<dbReference type="InterPro" id="IPR001828">
    <property type="entry name" value="ANF_lig-bd_rcpt"/>
</dbReference>
<dbReference type="Pfam" id="PF00060">
    <property type="entry name" value="Lig_chan"/>
    <property type="match status" value="1"/>
</dbReference>
<dbReference type="SUPFAM" id="SSF53822">
    <property type="entry name" value="Periplasmic binding protein-like I"/>
    <property type="match status" value="1"/>
</dbReference>
<comment type="similarity">
    <text evidence="2">Belongs to the glutamate-gated ion channel (TC 1.A.10.1) family.</text>
</comment>
<evidence type="ECO:0000256" key="14">
    <source>
        <dbReference type="ARBA" id="ARBA00049638"/>
    </source>
</evidence>
<keyword evidence="11" id="KW-0325">Glycoprotein</keyword>
<keyword evidence="7 16" id="KW-1133">Transmembrane helix</keyword>
<proteinExistence type="inferred from homology"/>
<dbReference type="Pfam" id="PF01094">
    <property type="entry name" value="ANF_receptor"/>
    <property type="match status" value="1"/>
</dbReference>
<evidence type="ECO:0000256" key="4">
    <source>
        <dbReference type="ARBA" id="ARBA00022448"/>
    </source>
</evidence>
<comment type="caution">
    <text evidence="18">The sequence shown here is derived from an EMBL/GenBank/DDBJ whole genome shotgun (WGS) entry which is preliminary data.</text>
</comment>
<keyword evidence="9 16" id="KW-0472">Membrane</keyword>
<dbReference type="EMBL" id="CAJGYO010000003">
    <property type="protein sequence ID" value="CAD6219139.1"/>
    <property type="molecule type" value="Genomic_DNA"/>
</dbReference>
<evidence type="ECO:0000313" key="18">
    <source>
        <dbReference type="EMBL" id="CAD6219139.1"/>
    </source>
</evidence>
<dbReference type="PANTHER" id="PTHR34836:SF1">
    <property type="entry name" value="OS09G0428600 PROTEIN"/>
    <property type="match status" value="1"/>
</dbReference>
<dbReference type="GO" id="GO:0016020">
    <property type="term" value="C:membrane"/>
    <property type="evidence" value="ECO:0007669"/>
    <property type="project" value="UniProtKB-SubCell"/>
</dbReference>
<evidence type="ECO:0000256" key="11">
    <source>
        <dbReference type="ARBA" id="ARBA00023180"/>
    </source>
</evidence>
<dbReference type="FunFam" id="3.40.50.2300:FF:000412">
    <property type="entry name" value="Glutamate receptor"/>
    <property type="match status" value="1"/>
</dbReference>
<protein>
    <recommendedName>
        <fullName evidence="17">Ionotropic glutamate receptor C-terminal domain-containing protein</fullName>
    </recommendedName>
</protein>
<organism evidence="18 19">
    <name type="scientific">Miscanthus lutarioriparius</name>
    <dbReference type="NCBI Taxonomy" id="422564"/>
    <lineage>
        <taxon>Eukaryota</taxon>
        <taxon>Viridiplantae</taxon>
        <taxon>Streptophyta</taxon>
        <taxon>Embryophyta</taxon>
        <taxon>Tracheophyta</taxon>
        <taxon>Spermatophyta</taxon>
        <taxon>Magnoliopsida</taxon>
        <taxon>Liliopsida</taxon>
        <taxon>Poales</taxon>
        <taxon>Poaceae</taxon>
        <taxon>PACMAD clade</taxon>
        <taxon>Panicoideae</taxon>
        <taxon>Andropogonodae</taxon>
        <taxon>Andropogoneae</taxon>
        <taxon>Saccharinae</taxon>
        <taxon>Miscanthus</taxon>
    </lineage>
</organism>
<dbReference type="InterPro" id="IPR028082">
    <property type="entry name" value="Peripla_BP_I"/>
</dbReference>
<name>A0A811NBB9_9POAL</name>
<evidence type="ECO:0000259" key="17">
    <source>
        <dbReference type="SMART" id="SM00079"/>
    </source>
</evidence>
<keyword evidence="4" id="KW-0813">Transport</keyword>
<feature type="region of interest" description="Disordered" evidence="15">
    <location>
        <begin position="923"/>
        <end position="997"/>
    </location>
</feature>
<evidence type="ECO:0000256" key="10">
    <source>
        <dbReference type="ARBA" id="ARBA00023170"/>
    </source>
</evidence>
<dbReference type="Proteomes" id="UP000604825">
    <property type="component" value="Unassembled WGS sequence"/>
</dbReference>
<dbReference type="CDD" id="cd19990">
    <property type="entry name" value="PBP1_GABAb_receptor_plant"/>
    <property type="match status" value="1"/>
</dbReference>
<dbReference type="PANTHER" id="PTHR34836">
    <property type="entry name" value="OS06G0188250 PROTEIN"/>
    <property type="match status" value="1"/>
</dbReference>
<keyword evidence="12" id="KW-1071">Ligand-gated ion channel</keyword>
<comment type="subunit">
    <text evidence="3">May form heteromers.</text>
</comment>
<reference evidence="18" key="1">
    <citation type="submission" date="2020-10" db="EMBL/GenBank/DDBJ databases">
        <authorList>
            <person name="Han B."/>
            <person name="Lu T."/>
            <person name="Zhao Q."/>
            <person name="Huang X."/>
            <person name="Zhao Y."/>
        </authorList>
    </citation>
    <scope>NUCLEOTIDE SEQUENCE</scope>
</reference>
<evidence type="ECO:0000256" key="7">
    <source>
        <dbReference type="ARBA" id="ARBA00022989"/>
    </source>
</evidence>
<dbReference type="AlphaFoldDB" id="A0A811NBB9"/>
<evidence type="ECO:0000256" key="12">
    <source>
        <dbReference type="ARBA" id="ARBA00023286"/>
    </source>
</evidence>
<evidence type="ECO:0000256" key="1">
    <source>
        <dbReference type="ARBA" id="ARBA00004141"/>
    </source>
</evidence>
<dbReference type="InterPro" id="IPR001320">
    <property type="entry name" value="Iontro_rcpt_C"/>
</dbReference>
<keyword evidence="8" id="KW-0406">Ion transport</keyword>
<accession>A0A811NBB9</accession>
<evidence type="ECO:0000256" key="8">
    <source>
        <dbReference type="ARBA" id="ARBA00023065"/>
    </source>
</evidence>
<feature type="transmembrane region" description="Helical" evidence="16">
    <location>
        <begin position="692"/>
        <end position="708"/>
    </location>
</feature>
<evidence type="ECO:0000256" key="16">
    <source>
        <dbReference type="SAM" id="Phobius"/>
    </source>
</evidence>
<keyword evidence="13" id="KW-0407">Ion channel</keyword>
<feature type="domain" description="Ionotropic glutamate receptor C-terminal" evidence="17">
    <location>
        <begin position="486"/>
        <end position="848"/>
    </location>
</feature>
<dbReference type="Gene3D" id="3.40.190.10">
    <property type="entry name" value="Periplasmic binding protein-like II"/>
    <property type="match status" value="1"/>
</dbReference>
<comment type="subcellular location">
    <subcellularLocation>
        <location evidence="1">Membrane</location>
        <topology evidence="1">Multi-pass membrane protein</topology>
    </subcellularLocation>
</comment>
<dbReference type="Gene3D" id="1.10.287.70">
    <property type="match status" value="1"/>
</dbReference>
<dbReference type="InterPro" id="IPR017103">
    <property type="entry name" value="Iontropic_Glu_rcpt_pln"/>
</dbReference>
<evidence type="ECO:0000256" key="6">
    <source>
        <dbReference type="ARBA" id="ARBA00022729"/>
    </source>
</evidence>
<evidence type="ECO:0000256" key="2">
    <source>
        <dbReference type="ARBA" id="ARBA00008685"/>
    </source>
</evidence>
<dbReference type="CDD" id="cd13686">
    <property type="entry name" value="GluR_Plant"/>
    <property type="match status" value="1"/>
</dbReference>
<dbReference type="InterPro" id="IPR015683">
    <property type="entry name" value="Ionotropic_Glu_rcpt"/>
</dbReference>
<dbReference type="SMART" id="SM00079">
    <property type="entry name" value="PBPe"/>
    <property type="match status" value="1"/>
</dbReference>
<feature type="compositionally biased region" description="Acidic residues" evidence="15">
    <location>
        <begin position="928"/>
        <end position="939"/>
    </location>
</feature>
<evidence type="ECO:0000256" key="5">
    <source>
        <dbReference type="ARBA" id="ARBA00022692"/>
    </source>
</evidence>
<keyword evidence="5 16" id="KW-0812">Transmembrane</keyword>
<keyword evidence="19" id="KW-1185">Reference proteome</keyword>
<feature type="transmembrane region" description="Helical" evidence="16">
    <location>
        <begin position="632"/>
        <end position="650"/>
    </location>
</feature>
<dbReference type="PIRSF" id="PIRSF037090">
    <property type="entry name" value="Iontro_Glu-like_rcpt_pln"/>
    <property type="match status" value="1"/>
</dbReference>
<comment type="function">
    <text evidence="14">Glutamate-gated receptor that probably acts as a non-selective cation channel. May be involved in light-signal transduction and calcium homeostasis via the regulation of calcium influx into cells.</text>
</comment>
<evidence type="ECO:0000256" key="15">
    <source>
        <dbReference type="SAM" id="MobiDB-lite"/>
    </source>
</evidence>
<evidence type="ECO:0000256" key="9">
    <source>
        <dbReference type="ARBA" id="ARBA00023136"/>
    </source>
</evidence>
<dbReference type="OrthoDB" id="5984008at2759"/>
<dbReference type="GO" id="GO:0015276">
    <property type="term" value="F:ligand-gated monoatomic ion channel activity"/>
    <property type="evidence" value="ECO:0007669"/>
    <property type="project" value="InterPro"/>
</dbReference>
<evidence type="ECO:0000256" key="13">
    <source>
        <dbReference type="ARBA" id="ARBA00023303"/>
    </source>
</evidence>
<feature type="transmembrane region" description="Helical" evidence="16">
    <location>
        <begin position="868"/>
        <end position="892"/>
    </location>
</feature>
<keyword evidence="6" id="KW-0732">Signal</keyword>
<keyword evidence="10" id="KW-0675">Receptor</keyword>